<proteinExistence type="predicted"/>
<dbReference type="AlphaFoldDB" id="X1KDX4"/>
<sequence length="54" mass="6447">MVKKTITKKAFFNKRTKQLSVTIPKKEFKKMDSKLKFGEDVFVKLEILKKKRSK</sequence>
<accession>X1KDX4</accession>
<organism evidence="1">
    <name type="scientific">marine sediment metagenome</name>
    <dbReference type="NCBI Taxonomy" id="412755"/>
    <lineage>
        <taxon>unclassified sequences</taxon>
        <taxon>metagenomes</taxon>
        <taxon>ecological metagenomes</taxon>
    </lineage>
</organism>
<reference evidence="1" key="1">
    <citation type="journal article" date="2014" name="Front. Microbiol.">
        <title>High frequency of phylogenetically diverse reductive dehalogenase-homologous genes in deep subseafloor sedimentary metagenomes.</title>
        <authorList>
            <person name="Kawai M."/>
            <person name="Futagami T."/>
            <person name="Toyoda A."/>
            <person name="Takaki Y."/>
            <person name="Nishi S."/>
            <person name="Hori S."/>
            <person name="Arai W."/>
            <person name="Tsubouchi T."/>
            <person name="Morono Y."/>
            <person name="Uchiyama I."/>
            <person name="Ito T."/>
            <person name="Fujiyama A."/>
            <person name="Inagaki F."/>
            <person name="Takami H."/>
        </authorList>
    </citation>
    <scope>NUCLEOTIDE SEQUENCE</scope>
    <source>
        <strain evidence="1">Expedition CK06-06</strain>
    </source>
</reference>
<dbReference type="EMBL" id="BARV01007244">
    <property type="protein sequence ID" value="GAI05242.1"/>
    <property type="molecule type" value="Genomic_DNA"/>
</dbReference>
<name>X1KDX4_9ZZZZ</name>
<gene>
    <name evidence="1" type="ORF">S06H3_14780</name>
</gene>
<comment type="caution">
    <text evidence="1">The sequence shown here is derived from an EMBL/GenBank/DDBJ whole genome shotgun (WGS) entry which is preliminary data.</text>
</comment>
<evidence type="ECO:0000313" key="1">
    <source>
        <dbReference type="EMBL" id="GAI05242.1"/>
    </source>
</evidence>
<protein>
    <submittedName>
        <fullName evidence="1">Uncharacterized protein</fullName>
    </submittedName>
</protein>